<dbReference type="Proteomes" id="UP001264980">
    <property type="component" value="Unassembled WGS sequence"/>
</dbReference>
<protein>
    <submittedName>
        <fullName evidence="1">Uncharacterized protein</fullName>
    </submittedName>
</protein>
<name>A0ABU1R874_9BACT</name>
<gene>
    <name evidence="1" type="ORF">J2W84_006682</name>
</gene>
<reference evidence="1 2" key="1">
    <citation type="submission" date="2023-07" db="EMBL/GenBank/DDBJ databases">
        <title>Sorghum-associated microbial communities from plants grown in Nebraska, USA.</title>
        <authorList>
            <person name="Schachtman D."/>
        </authorList>
    </citation>
    <scope>NUCLEOTIDE SEQUENCE [LARGE SCALE GENOMIC DNA]</scope>
    <source>
        <strain evidence="1 2">BE57</strain>
    </source>
</reference>
<evidence type="ECO:0000313" key="2">
    <source>
        <dbReference type="Proteomes" id="UP001264980"/>
    </source>
</evidence>
<comment type="caution">
    <text evidence="1">The sequence shown here is derived from an EMBL/GenBank/DDBJ whole genome shotgun (WGS) entry which is preliminary data.</text>
</comment>
<keyword evidence="2" id="KW-1185">Reference proteome</keyword>
<evidence type="ECO:0000313" key="1">
    <source>
        <dbReference type="EMBL" id="MDR6809606.1"/>
    </source>
</evidence>
<sequence length="61" mass="7303">MNISELKRAWEQQKVYFEDLSIPEKAILRVIQKDLNREQQVRRVLYNASSFMLLITLCQTC</sequence>
<accession>A0ABU1R874</accession>
<organism evidence="1 2">
    <name type="scientific">Dyadobacter fermentans</name>
    <dbReference type="NCBI Taxonomy" id="94254"/>
    <lineage>
        <taxon>Bacteria</taxon>
        <taxon>Pseudomonadati</taxon>
        <taxon>Bacteroidota</taxon>
        <taxon>Cytophagia</taxon>
        <taxon>Cytophagales</taxon>
        <taxon>Spirosomataceae</taxon>
        <taxon>Dyadobacter</taxon>
    </lineage>
</organism>
<dbReference type="EMBL" id="JAVDTI010000011">
    <property type="protein sequence ID" value="MDR6809606.1"/>
    <property type="molecule type" value="Genomic_DNA"/>
</dbReference>
<proteinExistence type="predicted"/>